<evidence type="ECO:0000256" key="3">
    <source>
        <dbReference type="ARBA" id="ARBA00022490"/>
    </source>
</evidence>
<name>A0A1E1X9J8_9ACAR</name>
<feature type="compositionally biased region" description="Low complexity" evidence="17">
    <location>
        <begin position="302"/>
        <end position="320"/>
    </location>
</feature>
<evidence type="ECO:0000256" key="5">
    <source>
        <dbReference type="ARBA" id="ARBA00022782"/>
    </source>
</evidence>
<feature type="compositionally biased region" description="Basic and acidic residues" evidence="17">
    <location>
        <begin position="1032"/>
        <end position="1053"/>
    </location>
</feature>
<keyword evidence="6" id="KW-0524">Neurogenesis</keyword>
<keyword evidence="9" id="KW-0009">Actin-binding</keyword>
<dbReference type="SMART" id="SM00228">
    <property type="entry name" value="PDZ"/>
    <property type="match status" value="1"/>
</dbReference>
<dbReference type="Gene3D" id="1.10.150.50">
    <property type="entry name" value="Transcription Factor, Ets-1"/>
    <property type="match status" value="1"/>
</dbReference>
<dbReference type="Pfam" id="PF17817">
    <property type="entry name" value="PDZ_5"/>
    <property type="match status" value="1"/>
</dbReference>
<evidence type="ECO:0000256" key="15">
    <source>
        <dbReference type="ARBA" id="ARBA00082439"/>
    </source>
</evidence>
<comment type="subcellular location">
    <subcellularLocation>
        <location evidence="1">Cytoplasm</location>
        <location evidence="1">Cytoskeleton</location>
    </subcellularLocation>
    <subcellularLocation>
        <location evidence="11">Synapse</location>
    </subcellularLocation>
</comment>
<feature type="region of interest" description="Disordered" evidence="17">
    <location>
        <begin position="1157"/>
        <end position="1199"/>
    </location>
</feature>
<feature type="compositionally biased region" description="Low complexity" evidence="17">
    <location>
        <begin position="1216"/>
        <end position="1234"/>
    </location>
</feature>
<evidence type="ECO:0000256" key="1">
    <source>
        <dbReference type="ARBA" id="ARBA00004245"/>
    </source>
</evidence>
<evidence type="ECO:0000256" key="16">
    <source>
        <dbReference type="SAM" id="Coils"/>
    </source>
</evidence>
<feature type="compositionally biased region" description="Polar residues" evidence="17">
    <location>
        <begin position="1077"/>
        <end position="1095"/>
    </location>
</feature>
<keyword evidence="10" id="KW-0206">Cytoskeleton</keyword>
<feature type="region of interest" description="Disordered" evidence="17">
    <location>
        <begin position="1211"/>
        <end position="1252"/>
    </location>
</feature>
<feature type="region of interest" description="Disordered" evidence="17">
    <location>
        <begin position="134"/>
        <end position="422"/>
    </location>
</feature>
<keyword evidence="7" id="KW-0770">Synapse</keyword>
<evidence type="ECO:0000313" key="20">
    <source>
        <dbReference type="EMBL" id="JAT95912.1"/>
    </source>
</evidence>
<dbReference type="InterPro" id="IPR001660">
    <property type="entry name" value="SAM"/>
</dbReference>
<feature type="region of interest" description="Disordered" evidence="17">
    <location>
        <begin position="1072"/>
        <end position="1142"/>
    </location>
</feature>
<evidence type="ECO:0000256" key="10">
    <source>
        <dbReference type="ARBA" id="ARBA00023212"/>
    </source>
</evidence>
<dbReference type="SUPFAM" id="SSF47769">
    <property type="entry name" value="SAM/Pointed domain"/>
    <property type="match status" value="1"/>
</dbReference>
<proteinExistence type="evidence at transcript level"/>
<evidence type="ECO:0000256" key="6">
    <source>
        <dbReference type="ARBA" id="ARBA00022902"/>
    </source>
</evidence>
<reference evidence="20" key="1">
    <citation type="journal article" date="2017" name="Front. Cell. Infect. Microbiol.">
        <title>The Distinct Transcriptional Response of the Midgut of Amblyomma sculptum and Amblyomma aureolatum Ticks to Rickettsia rickettsii Correlates to Their Differences in Susceptibility to Infection.</title>
        <authorList>
            <person name="Martins L.A."/>
            <person name="Galletti M.F.B.M."/>
            <person name="Ribeiro J.M."/>
            <person name="Fujita A."/>
            <person name="Costa F.B."/>
            <person name="Labruna M.B."/>
            <person name="Daffre S."/>
            <person name="Fogaca A.C."/>
        </authorList>
    </citation>
    <scope>NUCLEOTIDE SEQUENCE</scope>
</reference>
<feature type="compositionally biased region" description="Polar residues" evidence="17">
    <location>
        <begin position="40"/>
        <end position="54"/>
    </location>
</feature>
<dbReference type="PANTHER" id="PTHR16154:SF6">
    <property type="entry name" value="SPINOPHILIN, ISOFORM J"/>
    <property type="match status" value="1"/>
</dbReference>
<keyword evidence="8 16" id="KW-0175">Coiled coil</keyword>
<evidence type="ECO:0000256" key="4">
    <source>
        <dbReference type="ARBA" id="ARBA00022553"/>
    </source>
</evidence>
<evidence type="ECO:0000256" key="14">
    <source>
        <dbReference type="ARBA" id="ARBA00077125"/>
    </source>
</evidence>
<dbReference type="GO" id="GO:0015629">
    <property type="term" value="C:actin cytoskeleton"/>
    <property type="evidence" value="ECO:0007669"/>
    <property type="project" value="TreeGrafter"/>
</dbReference>
<dbReference type="GO" id="GO:0005737">
    <property type="term" value="C:cytoplasm"/>
    <property type="evidence" value="ECO:0007669"/>
    <property type="project" value="TreeGrafter"/>
</dbReference>
<evidence type="ECO:0000256" key="2">
    <source>
        <dbReference type="ARBA" id="ARBA00022473"/>
    </source>
</evidence>
<dbReference type="GO" id="GO:0051015">
    <property type="term" value="F:actin filament binding"/>
    <property type="evidence" value="ECO:0007669"/>
    <property type="project" value="TreeGrafter"/>
</dbReference>
<sequence length="1347" mass="146203">MAEVRRSEVLAASRSRTGWLDEPPPTSSSPTSPAKPFISSLRSTFESRTNQTQDGAERRRGAPTGTKTGSKVSSIANMFQARDDCKTASNESLARTSPLEPNTADAARPSGPPTLTRSDSHVARFYNARAMFERLQEASKKPQTVSGRKGSVASSPASSPSSATPATSFPKWNEEGPADESAQSLVNGDSQHSAKGSTEALSDPARNGPSSAISNGVTRPELPGTCAGRDAAASEVEPPVKVPQHKKPSAPPRVESLRRSSEDGLLQGELPRPPEEASLLPLEPPTPPPHGLLVAEEAHPTLSSAQSSSSCSLDSGAGESRNADHANERLDALPPKNSVPLCSNKPQLEHSTVHLKEDNPLCTDPGETTEGEKSWGPSEGTDSAKQPLGSMYARVNNSKPPLPSKPPVLHHASSKHDSCPPVEMEDVPHWPQQDYVGHNGISEPPSNSVLLYTLAAASGRSTMLLQQDNVCHDKYSNSNNSGLKHAAGETLAELETREHELFNVEAVINSRSYKGDPFGDINLDAQVDGSGVEFMTQEEADKLLSSSRQQEILSDEEAQEVRRLLVLRTPSPNVADEESRPPSVVVVEEEGVSYHVLPDGHFFTERPGLASDDEEEPYPVPFQPRSARVKFSTEPIKVFSTHSVDDYDRRNDEVDPVSASAEYELEKRIEKMDVFPVELVKGPEGLGLSIIGMGVGADAGLEKLGIFVKTITENGAAYKDNRIRVNDQIIEVDGKSLVGVTQAYAASVLRNTSGLVRFLIGRERDSTNSEIAQLIYQSIQADREREARLKGAAQDVVPGSGLDSLASTPDDEVDELAPGASFELSNDSSDSLSPDADPDNMRLRFKETQYRLAVAEAEARSVRGRLSLAEGERRDLGRLLEGAQGRLQEAEATGQALRLEAAQQRQAAHELRERLAALEAKYARAKRLLRDLQQRAHEARQREEYHLHQLHEKDHEYNALVKALKDRVILLENCLTETQKAAGVPVQLPYDNTMKLLTPQMKKRRPPPPAVPLSELDSDDCLRCELSPDEVSGDHRRSTVERRGAGDAFDRAVPHTELLDSTAAKAKAELAAKGSLANRQPPSVSALKKQTSTDLASPDEQQDLNTSINSTGSETSIHSSSHMSDTSNASDSSPTRPLSQQLGDDFKPAVLQWQNKGHTESSGSLGSLDSPPGRRVSSLSSPTDSQQSLSPIPTPPPHAQKVTLLTHKKIDGSLPRECGSSSSLRSSSSNQGESSGRERREEVRPHHWQSGPVDRWSVSQVGQWLVVLGLEAHVATFAAQGIGGETLLQLDSARLKELGVVSTSDRSLLKKKIKELRSQLDKERKAQEKELRAREKLQRKADKAKRK</sequence>
<feature type="compositionally biased region" description="Low complexity" evidence="17">
    <location>
        <begin position="1161"/>
        <end position="1191"/>
    </location>
</feature>
<evidence type="ECO:0000259" key="19">
    <source>
        <dbReference type="PROSITE" id="PS50106"/>
    </source>
</evidence>
<feature type="compositionally biased region" description="Basic and acidic residues" evidence="17">
    <location>
        <begin position="347"/>
        <end position="359"/>
    </location>
</feature>
<feature type="compositionally biased region" description="Basic and acidic residues" evidence="17">
    <location>
        <begin position="321"/>
        <end position="331"/>
    </location>
</feature>
<feature type="compositionally biased region" description="Polar residues" evidence="17">
    <location>
        <begin position="65"/>
        <end position="77"/>
    </location>
</feature>
<evidence type="ECO:0000256" key="13">
    <source>
        <dbReference type="ARBA" id="ARBA00076637"/>
    </source>
</evidence>
<keyword evidence="2" id="KW-0217">Developmental protein</keyword>
<feature type="compositionally biased region" description="Low complexity" evidence="17">
    <location>
        <begin position="824"/>
        <end position="835"/>
    </location>
</feature>
<dbReference type="FunFam" id="1.10.150.50:FF:000008">
    <property type="entry name" value="Neurabin-1 isoform 1-like protein"/>
    <property type="match status" value="1"/>
</dbReference>
<feature type="compositionally biased region" description="Polar residues" evidence="17">
    <location>
        <begin position="208"/>
        <end position="217"/>
    </location>
</feature>
<dbReference type="SUPFAM" id="SSF50156">
    <property type="entry name" value="PDZ domain-like"/>
    <property type="match status" value="1"/>
</dbReference>
<keyword evidence="4" id="KW-0597">Phosphoprotein</keyword>
<dbReference type="CDD" id="cd09512">
    <property type="entry name" value="SAM_Neurabin-like"/>
    <property type="match status" value="1"/>
</dbReference>
<dbReference type="PANTHER" id="PTHR16154">
    <property type="entry name" value="NEURABIN"/>
    <property type="match status" value="1"/>
</dbReference>
<feature type="compositionally biased region" description="Low complexity" evidence="17">
    <location>
        <begin position="153"/>
        <end position="168"/>
    </location>
</feature>
<evidence type="ECO:0000256" key="17">
    <source>
        <dbReference type="SAM" id="MobiDB-lite"/>
    </source>
</evidence>
<feature type="compositionally biased region" description="Low complexity" evidence="17">
    <location>
        <begin position="1110"/>
        <end position="1135"/>
    </location>
</feature>
<feature type="domain" description="SAM" evidence="18">
    <location>
        <begin position="1256"/>
        <end position="1319"/>
    </location>
</feature>
<evidence type="ECO:0000256" key="7">
    <source>
        <dbReference type="ARBA" id="ARBA00023018"/>
    </source>
</evidence>
<dbReference type="InterPro" id="IPR001478">
    <property type="entry name" value="PDZ"/>
</dbReference>
<dbReference type="GO" id="GO:0031175">
    <property type="term" value="P:neuron projection development"/>
    <property type="evidence" value="ECO:0007669"/>
    <property type="project" value="TreeGrafter"/>
</dbReference>
<evidence type="ECO:0000259" key="18">
    <source>
        <dbReference type="PROSITE" id="PS50105"/>
    </source>
</evidence>
<evidence type="ECO:0000256" key="11">
    <source>
        <dbReference type="ARBA" id="ARBA00034103"/>
    </source>
</evidence>
<dbReference type="Pfam" id="PF00595">
    <property type="entry name" value="PDZ"/>
    <property type="match status" value="1"/>
</dbReference>
<dbReference type="PROSITE" id="PS50105">
    <property type="entry name" value="SAM_DOMAIN"/>
    <property type="match status" value="1"/>
</dbReference>
<dbReference type="SMART" id="SM00454">
    <property type="entry name" value="SAM"/>
    <property type="match status" value="1"/>
</dbReference>
<dbReference type="PROSITE" id="PS50106">
    <property type="entry name" value="PDZ"/>
    <property type="match status" value="1"/>
</dbReference>
<organism evidence="20">
    <name type="scientific">Amblyomma aureolatum</name>
    <dbReference type="NCBI Taxonomy" id="187763"/>
    <lineage>
        <taxon>Eukaryota</taxon>
        <taxon>Metazoa</taxon>
        <taxon>Ecdysozoa</taxon>
        <taxon>Arthropoda</taxon>
        <taxon>Chelicerata</taxon>
        <taxon>Arachnida</taxon>
        <taxon>Acari</taxon>
        <taxon>Parasitiformes</taxon>
        <taxon>Ixodida</taxon>
        <taxon>Ixodoidea</taxon>
        <taxon>Ixodidae</taxon>
        <taxon>Amblyomminae</taxon>
        <taxon>Amblyomma</taxon>
    </lineage>
</organism>
<keyword evidence="3" id="KW-0963">Cytoplasm</keyword>
<feature type="domain" description="PDZ" evidence="19">
    <location>
        <begin position="676"/>
        <end position="764"/>
    </location>
</feature>
<dbReference type="CDD" id="cd06790">
    <property type="entry name" value="PDZ_neurabin-like"/>
    <property type="match status" value="1"/>
</dbReference>
<dbReference type="GO" id="GO:0007015">
    <property type="term" value="P:actin filament organization"/>
    <property type="evidence" value="ECO:0007669"/>
    <property type="project" value="TreeGrafter"/>
</dbReference>
<evidence type="ECO:0000256" key="12">
    <source>
        <dbReference type="ARBA" id="ARBA00067399"/>
    </source>
</evidence>
<dbReference type="InterPro" id="IPR013761">
    <property type="entry name" value="SAM/pointed_sf"/>
</dbReference>
<evidence type="ECO:0000256" key="8">
    <source>
        <dbReference type="ARBA" id="ARBA00023054"/>
    </source>
</evidence>
<evidence type="ECO:0000256" key="9">
    <source>
        <dbReference type="ARBA" id="ARBA00023203"/>
    </source>
</evidence>
<feature type="region of interest" description="Disordered" evidence="17">
    <location>
        <begin position="821"/>
        <end position="840"/>
    </location>
</feature>
<dbReference type="GO" id="GO:0030425">
    <property type="term" value="C:dendrite"/>
    <property type="evidence" value="ECO:0007669"/>
    <property type="project" value="TreeGrafter"/>
</dbReference>
<dbReference type="Gene3D" id="2.30.42.10">
    <property type="match status" value="1"/>
</dbReference>
<dbReference type="EMBL" id="GFAC01003276">
    <property type="protein sequence ID" value="JAT95912.1"/>
    <property type="molecule type" value="mRNA"/>
</dbReference>
<feature type="region of interest" description="Disordered" evidence="17">
    <location>
        <begin position="1320"/>
        <end position="1347"/>
    </location>
</feature>
<feature type="compositionally biased region" description="Basic and acidic residues" evidence="17">
    <location>
        <begin position="1235"/>
        <end position="1245"/>
    </location>
</feature>
<protein>
    <recommendedName>
        <fullName evidence="12">Neurabin-1</fullName>
    </recommendedName>
    <alternativeName>
        <fullName evidence="14">Neurabin-I</fullName>
    </alternativeName>
    <alternativeName>
        <fullName evidence="13">Neural tissue-specific F-actin-binding protein I</fullName>
    </alternativeName>
    <alternativeName>
        <fullName evidence="15">Protein phosphatase 1 regulatory subunit 9A</fullName>
    </alternativeName>
</protein>
<feature type="coiled-coil region" evidence="16">
    <location>
        <begin position="873"/>
        <end position="942"/>
    </location>
</feature>
<dbReference type="InterPro" id="IPR043446">
    <property type="entry name" value="Neurabin-like"/>
</dbReference>
<dbReference type="GO" id="GO:0014069">
    <property type="term" value="C:postsynaptic density"/>
    <property type="evidence" value="ECO:0007669"/>
    <property type="project" value="TreeGrafter"/>
</dbReference>
<dbReference type="GO" id="GO:0019722">
    <property type="term" value="P:calcium-mediated signaling"/>
    <property type="evidence" value="ECO:0007669"/>
    <property type="project" value="TreeGrafter"/>
</dbReference>
<dbReference type="FunFam" id="2.30.42.10:FF:000010">
    <property type="entry name" value="Neurabin-1 isoform 1"/>
    <property type="match status" value="1"/>
</dbReference>
<feature type="compositionally biased region" description="Basic and acidic residues" evidence="17">
    <location>
        <begin position="1320"/>
        <end position="1341"/>
    </location>
</feature>
<feature type="compositionally biased region" description="Polar residues" evidence="17">
    <location>
        <begin position="181"/>
        <end position="200"/>
    </location>
</feature>
<feature type="region of interest" description="Disordered" evidence="17">
    <location>
        <begin position="1"/>
        <end position="122"/>
    </location>
</feature>
<dbReference type="InterPro" id="IPR036034">
    <property type="entry name" value="PDZ_sf"/>
</dbReference>
<dbReference type="InterPro" id="IPR040645">
    <property type="entry name" value="Neurabin-1/2_PDZ"/>
</dbReference>
<feature type="region of interest" description="Disordered" evidence="17">
    <location>
        <begin position="1027"/>
        <end position="1053"/>
    </location>
</feature>
<accession>A0A1E1X9J8</accession>
<dbReference type="Pfam" id="PF07647">
    <property type="entry name" value="SAM_2"/>
    <property type="match status" value="1"/>
</dbReference>
<keyword evidence="5" id="KW-0221">Differentiation</keyword>